<proteinExistence type="predicted"/>
<dbReference type="Gene3D" id="2.130.10.10">
    <property type="entry name" value="YVTN repeat-like/Quinoprotein amine dehydrogenase"/>
    <property type="match status" value="1"/>
</dbReference>
<keyword evidence="2" id="KW-1185">Reference proteome</keyword>
<dbReference type="EMBL" id="BAABFR010000034">
    <property type="protein sequence ID" value="GAA4393736.1"/>
    <property type="molecule type" value="Genomic_DNA"/>
</dbReference>
<organism evidence="1 2">
    <name type="scientific">Tsukamurella soli</name>
    <dbReference type="NCBI Taxonomy" id="644556"/>
    <lineage>
        <taxon>Bacteria</taxon>
        <taxon>Bacillati</taxon>
        <taxon>Actinomycetota</taxon>
        <taxon>Actinomycetes</taxon>
        <taxon>Mycobacteriales</taxon>
        <taxon>Tsukamurellaceae</taxon>
        <taxon>Tsukamurella</taxon>
    </lineage>
</organism>
<dbReference type="Proteomes" id="UP001500635">
    <property type="component" value="Unassembled WGS sequence"/>
</dbReference>
<comment type="caution">
    <text evidence="1">The sequence shown here is derived from an EMBL/GenBank/DDBJ whole genome shotgun (WGS) entry which is preliminary data.</text>
</comment>
<evidence type="ECO:0000313" key="2">
    <source>
        <dbReference type="Proteomes" id="UP001500635"/>
    </source>
</evidence>
<evidence type="ECO:0000313" key="1">
    <source>
        <dbReference type="EMBL" id="GAA4393736.1"/>
    </source>
</evidence>
<name>A0ABP8JNL3_9ACTN</name>
<protein>
    <submittedName>
        <fullName evidence="1">Lipoprotein</fullName>
    </submittedName>
</protein>
<keyword evidence="1" id="KW-0449">Lipoprotein</keyword>
<accession>A0ABP8JNL3</accession>
<sequence length="296" mass="30229">MPASPATAPVTATPVGQVVAAPPGVALAFDTQSRTLAAVTQNEVLLYSVDGGLRQKAAVPLDTHAPGRAVVATGGGFLVAAKGAIIRITADGAARVTDVDGDALTAVPYQGKNGVDTLVGLADGRIEELGGKTPRTISGLVEASRLLVHGEDVLAVDRRQATLTVVDTTAGKLGDALRVGRGITNAEIDPYGRVVAVDTGHNQIIGFTASPFMERFLYPVPGAPYAVDYDDAAKLAWVTTTGTNQVVGYALSSGEPVEKQRKATVAEPDAVAVDPRDGTVFVLSAAGGGVQAIPTR</sequence>
<gene>
    <name evidence="1" type="ORF">GCM10023147_24730</name>
</gene>
<reference evidence="2" key="1">
    <citation type="journal article" date="2019" name="Int. J. Syst. Evol. Microbiol.">
        <title>The Global Catalogue of Microorganisms (GCM) 10K type strain sequencing project: providing services to taxonomists for standard genome sequencing and annotation.</title>
        <authorList>
            <consortium name="The Broad Institute Genomics Platform"/>
            <consortium name="The Broad Institute Genome Sequencing Center for Infectious Disease"/>
            <person name="Wu L."/>
            <person name="Ma J."/>
        </authorList>
    </citation>
    <scope>NUCLEOTIDE SEQUENCE [LARGE SCALE GENOMIC DNA]</scope>
    <source>
        <strain evidence="2">JCM 17688</strain>
    </source>
</reference>
<dbReference type="SUPFAM" id="SSF101898">
    <property type="entry name" value="NHL repeat"/>
    <property type="match status" value="1"/>
</dbReference>
<dbReference type="InterPro" id="IPR015943">
    <property type="entry name" value="WD40/YVTN_repeat-like_dom_sf"/>
</dbReference>